<keyword evidence="6 16" id="KW-0560">Oxidoreductase</keyword>
<evidence type="ECO:0000313" key="17">
    <source>
        <dbReference type="Proteomes" id="UP001302429"/>
    </source>
</evidence>
<evidence type="ECO:0000256" key="13">
    <source>
        <dbReference type="PIRSR" id="PIRSR000239-1"/>
    </source>
</evidence>
<dbReference type="AlphaFoldDB" id="A0AA97I2T5"/>
<dbReference type="GO" id="GO:0045454">
    <property type="term" value="P:cell redox homeostasis"/>
    <property type="evidence" value="ECO:0007669"/>
    <property type="project" value="TreeGrafter"/>
</dbReference>
<evidence type="ECO:0000256" key="7">
    <source>
        <dbReference type="ARBA" id="ARBA00023157"/>
    </source>
</evidence>
<dbReference type="GO" id="GO:0034599">
    <property type="term" value="P:cellular response to oxidative stress"/>
    <property type="evidence" value="ECO:0007669"/>
    <property type="project" value="TreeGrafter"/>
</dbReference>
<evidence type="ECO:0000256" key="10">
    <source>
        <dbReference type="ARBA" id="ARBA00038489"/>
    </source>
</evidence>
<dbReference type="PIRSF" id="PIRSF000239">
    <property type="entry name" value="AHPC"/>
    <property type="match status" value="1"/>
</dbReference>
<feature type="region of interest" description="Disordered" evidence="14">
    <location>
        <begin position="1"/>
        <end position="25"/>
    </location>
</feature>
<reference evidence="16 17" key="1">
    <citation type="submission" date="2023-10" db="EMBL/GenBank/DDBJ databases">
        <title>Complete genome sequence of a Sphingomonadaceae bacterium.</title>
        <authorList>
            <person name="Yan C."/>
        </authorList>
    </citation>
    <scope>NUCLEOTIDE SEQUENCE [LARGE SCALE GENOMIC DNA]</scope>
    <source>
        <strain evidence="16 17">SCSIO 66989</strain>
    </source>
</reference>
<evidence type="ECO:0000256" key="3">
    <source>
        <dbReference type="ARBA" id="ARBA00013017"/>
    </source>
</evidence>
<dbReference type="KEGG" id="acoa:RB602_04785"/>
<dbReference type="SUPFAM" id="SSF52833">
    <property type="entry name" value="Thioredoxin-like"/>
    <property type="match status" value="1"/>
</dbReference>
<dbReference type="Proteomes" id="UP001302429">
    <property type="component" value="Chromosome"/>
</dbReference>
<evidence type="ECO:0000256" key="4">
    <source>
        <dbReference type="ARBA" id="ARBA00022559"/>
    </source>
</evidence>
<protein>
    <recommendedName>
        <fullName evidence="3">thioredoxin-dependent peroxiredoxin</fullName>
        <ecNumber evidence="3">1.11.1.24</ecNumber>
    </recommendedName>
    <alternativeName>
        <fullName evidence="9">Thioredoxin peroxidase</fullName>
    </alternativeName>
    <alternativeName>
        <fullName evidence="11">Thioredoxin-dependent peroxiredoxin Bcp</fullName>
    </alternativeName>
</protein>
<evidence type="ECO:0000256" key="2">
    <source>
        <dbReference type="ARBA" id="ARBA00011245"/>
    </source>
</evidence>
<dbReference type="PROSITE" id="PS51352">
    <property type="entry name" value="THIOREDOXIN_2"/>
    <property type="match status" value="1"/>
</dbReference>
<evidence type="ECO:0000256" key="11">
    <source>
        <dbReference type="ARBA" id="ARBA00042639"/>
    </source>
</evidence>
<keyword evidence="7" id="KW-1015">Disulfide bond</keyword>
<feature type="active site" description="Cysteine sulfenic acid (-SOH) intermediate; for peroxidase activity" evidence="13">
    <location>
        <position position="46"/>
    </location>
</feature>
<keyword evidence="5" id="KW-0049">Antioxidant</keyword>
<proteinExistence type="inferred from homology"/>
<dbReference type="Gene3D" id="3.40.30.10">
    <property type="entry name" value="Glutaredoxin"/>
    <property type="match status" value="1"/>
</dbReference>
<organism evidence="16 17">
    <name type="scientific">Alterisphingorhabdus coralli</name>
    <dbReference type="NCBI Taxonomy" id="3071408"/>
    <lineage>
        <taxon>Bacteria</taxon>
        <taxon>Pseudomonadati</taxon>
        <taxon>Pseudomonadota</taxon>
        <taxon>Alphaproteobacteria</taxon>
        <taxon>Sphingomonadales</taxon>
        <taxon>Sphingomonadaceae</taxon>
        <taxon>Alterisphingorhabdus (ex Yan et al. 2024)</taxon>
    </lineage>
</organism>
<accession>A0AA97I2T5</accession>
<dbReference type="EC" id="1.11.1.24" evidence="3"/>
<evidence type="ECO:0000256" key="8">
    <source>
        <dbReference type="ARBA" id="ARBA00023284"/>
    </source>
</evidence>
<feature type="domain" description="Thioredoxin" evidence="15">
    <location>
        <begin position="4"/>
        <end position="157"/>
    </location>
</feature>
<dbReference type="InterPro" id="IPR050924">
    <property type="entry name" value="Peroxiredoxin_BCP/PrxQ"/>
</dbReference>
<gene>
    <name evidence="16" type="primary">bcp</name>
    <name evidence="16" type="ORF">RB602_04785</name>
</gene>
<dbReference type="RefSeq" id="WP_317083455.1">
    <property type="nucleotide sequence ID" value="NZ_CP136594.1"/>
</dbReference>
<evidence type="ECO:0000313" key="16">
    <source>
        <dbReference type="EMBL" id="WOE76040.1"/>
    </source>
</evidence>
<comment type="subunit">
    <text evidence="2">Monomer.</text>
</comment>
<dbReference type="FunFam" id="3.40.30.10:FF:000007">
    <property type="entry name" value="Thioredoxin-dependent thiol peroxidase"/>
    <property type="match status" value="1"/>
</dbReference>
<dbReference type="EMBL" id="CP136594">
    <property type="protein sequence ID" value="WOE76040.1"/>
    <property type="molecule type" value="Genomic_DNA"/>
</dbReference>
<evidence type="ECO:0000256" key="14">
    <source>
        <dbReference type="SAM" id="MobiDB-lite"/>
    </source>
</evidence>
<dbReference type="InterPro" id="IPR000866">
    <property type="entry name" value="AhpC/TSA"/>
</dbReference>
<comment type="catalytic activity">
    <reaction evidence="12">
        <text>a hydroperoxide + [thioredoxin]-dithiol = an alcohol + [thioredoxin]-disulfide + H2O</text>
        <dbReference type="Rhea" id="RHEA:62620"/>
        <dbReference type="Rhea" id="RHEA-COMP:10698"/>
        <dbReference type="Rhea" id="RHEA-COMP:10700"/>
        <dbReference type="ChEBI" id="CHEBI:15377"/>
        <dbReference type="ChEBI" id="CHEBI:29950"/>
        <dbReference type="ChEBI" id="CHEBI:30879"/>
        <dbReference type="ChEBI" id="CHEBI:35924"/>
        <dbReference type="ChEBI" id="CHEBI:50058"/>
        <dbReference type="EC" id="1.11.1.24"/>
    </reaction>
</comment>
<dbReference type="CDD" id="cd03017">
    <property type="entry name" value="PRX_BCP"/>
    <property type="match status" value="1"/>
</dbReference>
<evidence type="ECO:0000256" key="9">
    <source>
        <dbReference type="ARBA" id="ARBA00032824"/>
    </source>
</evidence>
<sequence>MSEDQTGQAIPDVTMVRPDGSEVSASDYKGKPWVLYFYPKDDTPGCTKEALQFTELKPEFDKLGVSILGVSKDPPKKHTKFIDKHDLAIELASDEEVEMAEAMGVWVEKSMYGKTYMGLERSTFLIDAEGKIAKAWRKVKVKEHGAAVLEAARELVA</sequence>
<name>A0AA97I2T5_9SPHN</name>
<dbReference type="InterPro" id="IPR036249">
    <property type="entry name" value="Thioredoxin-like_sf"/>
</dbReference>
<dbReference type="InterPro" id="IPR024706">
    <property type="entry name" value="Peroxiredoxin_AhpC-typ"/>
</dbReference>
<evidence type="ECO:0000256" key="5">
    <source>
        <dbReference type="ARBA" id="ARBA00022862"/>
    </source>
</evidence>
<dbReference type="Pfam" id="PF00578">
    <property type="entry name" value="AhpC-TSA"/>
    <property type="match status" value="1"/>
</dbReference>
<evidence type="ECO:0000256" key="6">
    <source>
        <dbReference type="ARBA" id="ARBA00023002"/>
    </source>
</evidence>
<keyword evidence="17" id="KW-1185">Reference proteome</keyword>
<comment type="function">
    <text evidence="1">Thiol-specific peroxidase that catalyzes the reduction of hydrogen peroxide and organic hydroperoxides to water and alcohols, respectively. Plays a role in cell protection against oxidative stress by detoxifying peroxides and as sensor of hydrogen peroxide-mediated signaling events.</text>
</comment>
<evidence type="ECO:0000256" key="12">
    <source>
        <dbReference type="ARBA" id="ARBA00049091"/>
    </source>
</evidence>
<evidence type="ECO:0000259" key="15">
    <source>
        <dbReference type="PROSITE" id="PS51352"/>
    </source>
</evidence>
<dbReference type="PANTHER" id="PTHR42801:SF4">
    <property type="entry name" value="AHPC_TSA FAMILY PROTEIN"/>
    <property type="match status" value="1"/>
</dbReference>
<dbReference type="GO" id="GO:0005737">
    <property type="term" value="C:cytoplasm"/>
    <property type="evidence" value="ECO:0007669"/>
    <property type="project" value="TreeGrafter"/>
</dbReference>
<dbReference type="NCBIfam" id="NF006960">
    <property type="entry name" value="PRK09437.1"/>
    <property type="match status" value="1"/>
</dbReference>
<dbReference type="InterPro" id="IPR013766">
    <property type="entry name" value="Thioredoxin_domain"/>
</dbReference>
<keyword evidence="8" id="KW-0676">Redox-active center</keyword>
<keyword evidence="4 16" id="KW-0575">Peroxidase</keyword>
<dbReference type="PANTHER" id="PTHR42801">
    <property type="entry name" value="THIOREDOXIN-DEPENDENT PEROXIDE REDUCTASE"/>
    <property type="match status" value="1"/>
</dbReference>
<evidence type="ECO:0000256" key="1">
    <source>
        <dbReference type="ARBA" id="ARBA00003330"/>
    </source>
</evidence>
<comment type="similarity">
    <text evidence="10">Belongs to the peroxiredoxin family. BCP/PrxQ subfamily.</text>
</comment>
<dbReference type="GO" id="GO:0008379">
    <property type="term" value="F:thioredoxin peroxidase activity"/>
    <property type="evidence" value="ECO:0007669"/>
    <property type="project" value="TreeGrafter"/>
</dbReference>